<keyword evidence="3" id="KW-1185">Reference proteome</keyword>
<dbReference type="GO" id="GO:1990604">
    <property type="term" value="C:IRE1-TRAF2-ASK1 complex"/>
    <property type="evidence" value="ECO:0007669"/>
    <property type="project" value="TreeGrafter"/>
</dbReference>
<evidence type="ECO:0000259" key="1">
    <source>
        <dbReference type="PROSITE" id="PS50011"/>
    </source>
</evidence>
<name>A0A1D2MER0_ORCCI</name>
<accession>A0A1D2MER0</accession>
<dbReference type="InterPro" id="IPR045133">
    <property type="entry name" value="IRE1/2-like"/>
</dbReference>
<feature type="domain" description="Protein kinase" evidence="1">
    <location>
        <begin position="66"/>
        <end position="326"/>
    </location>
</feature>
<dbReference type="SUPFAM" id="SSF48403">
    <property type="entry name" value="Ankyrin repeat"/>
    <property type="match status" value="1"/>
</dbReference>
<dbReference type="AlphaFoldDB" id="A0A1D2MER0"/>
<organism evidence="2 3">
    <name type="scientific">Orchesella cincta</name>
    <name type="common">Springtail</name>
    <name type="synonym">Podura cincta</name>
    <dbReference type="NCBI Taxonomy" id="48709"/>
    <lineage>
        <taxon>Eukaryota</taxon>
        <taxon>Metazoa</taxon>
        <taxon>Ecdysozoa</taxon>
        <taxon>Arthropoda</taxon>
        <taxon>Hexapoda</taxon>
        <taxon>Collembola</taxon>
        <taxon>Entomobryomorpha</taxon>
        <taxon>Entomobryoidea</taxon>
        <taxon>Orchesellidae</taxon>
        <taxon>Orchesellinae</taxon>
        <taxon>Orchesella</taxon>
    </lineage>
</organism>
<dbReference type="InterPro" id="IPR008271">
    <property type="entry name" value="Ser/Thr_kinase_AS"/>
</dbReference>
<dbReference type="Gene3D" id="3.30.200.20">
    <property type="entry name" value="Phosphorylase Kinase, domain 1"/>
    <property type="match status" value="1"/>
</dbReference>
<dbReference type="InterPro" id="IPR011009">
    <property type="entry name" value="Kinase-like_dom_sf"/>
</dbReference>
<dbReference type="InterPro" id="IPR002110">
    <property type="entry name" value="Ankyrin_rpt"/>
</dbReference>
<protein>
    <submittedName>
        <fullName evidence="2">Serine/threonine-protein kinase/endoribonuclease IRE1</fullName>
    </submittedName>
</protein>
<dbReference type="Pfam" id="PF00069">
    <property type="entry name" value="Pkinase"/>
    <property type="match status" value="1"/>
</dbReference>
<reference evidence="2 3" key="1">
    <citation type="journal article" date="2016" name="Genome Biol. Evol.">
        <title>Gene Family Evolution Reflects Adaptation to Soil Environmental Stressors in the Genome of the Collembolan Orchesella cincta.</title>
        <authorList>
            <person name="Faddeeva-Vakhrusheva A."/>
            <person name="Derks M.F."/>
            <person name="Anvar S.Y."/>
            <person name="Agamennone V."/>
            <person name="Suring W."/>
            <person name="Smit S."/>
            <person name="van Straalen N.M."/>
            <person name="Roelofs D."/>
        </authorList>
    </citation>
    <scope>NUCLEOTIDE SEQUENCE [LARGE SCALE GENOMIC DNA]</scope>
    <source>
        <tissue evidence="2">Mixed pool</tissue>
    </source>
</reference>
<dbReference type="GO" id="GO:0004674">
    <property type="term" value="F:protein serine/threonine kinase activity"/>
    <property type="evidence" value="ECO:0007669"/>
    <property type="project" value="InterPro"/>
</dbReference>
<dbReference type="InterPro" id="IPR000719">
    <property type="entry name" value="Prot_kinase_dom"/>
</dbReference>
<dbReference type="InterPro" id="IPR036770">
    <property type="entry name" value="Ankyrin_rpt-contain_sf"/>
</dbReference>
<dbReference type="GO" id="GO:0051082">
    <property type="term" value="F:unfolded protein binding"/>
    <property type="evidence" value="ECO:0007669"/>
    <property type="project" value="TreeGrafter"/>
</dbReference>
<keyword evidence="2" id="KW-0418">Kinase</keyword>
<dbReference type="Gene3D" id="1.25.40.20">
    <property type="entry name" value="Ankyrin repeat-containing domain"/>
    <property type="match status" value="1"/>
</dbReference>
<dbReference type="PANTHER" id="PTHR13954">
    <property type="entry name" value="IRE1-RELATED"/>
    <property type="match status" value="1"/>
</dbReference>
<dbReference type="GO" id="GO:0036498">
    <property type="term" value="P:IRE1-mediated unfolded protein response"/>
    <property type="evidence" value="ECO:0007669"/>
    <property type="project" value="TreeGrafter"/>
</dbReference>
<dbReference type="SUPFAM" id="SSF56112">
    <property type="entry name" value="Protein kinase-like (PK-like)"/>
    <property type="match status" value="1"/>
</dbReference>
<evidence type="ECO:0000313" key="3">
    <source>
        <dbReference type="Proteomes" id="UP000094527"/>
    </source>
</evidence>
<dbReference type="PROSITE" id="PS00108">
    <property type="entry name" value="PROTEIN_KINASE_ST"/>
    <property type="match status" value="1"/>
</dbReference>
<evidence type="ECO:0000313" key="2">
    <source>
        <dbReference type="EMBL" id="ODM91465.1"/>
    </source>
</evidence>
<dbReference type="GO" id="GO:0004521">
    <property type="term" value="F:RNA endonuclease activity"/>
    <property type="evidence" value="ECO:0007669"/>
    <property type="project" value="InterPro"/>
</dbReference>
<keyword evidence="2" id="KW-0808">Transferase</keyword>
<dbReference type="Gene3D" id="1.10.510.10">
    <property type="entry name" value="Transferase(Phosphotransferase) domain 1"/>
    <property type="match status" value="1"/>
</dbReference>
<dbReference type="Pfam" id="PF12796">
    <property type="entry name" value="Ank_2"/>
    <property type="match status" value="1"/>
</dbReference>
<dbReference type="SMART" id="SM00248">
    <property type="entry name" value="ANK"/>
    <property type="match status" value="2"/>
</dbReference>
<comment type="caution">
    <text evidence="2">The sequence shown here is derived from an EMBL/GenBank/DDBJ whole genome shotgun (WGS) entry which is preliminary data.</text>
</comment>
<dbReference type="OrthoDB" id="63989at2759"/>
<dbReference type="EMBL" id="LJIJ01001541">
    <property type="protein sequence ID" value="ODM91465.1"/>
    <property type="molecule type" value="Genomic_DNA"/>
</dbReference>
<gene>
    <name evidence="2" type="ORF">Ocin01_15217</name>
</gene>
<dbReference type="PROSITE" id="PS50011">
    <property type="entry name" value="PROTEIN_KINASE_DOM"/>
    <property type="match status" value="1"/>
</dbReference>
<proteinExistence type="predicted"/>
<dbReference type="STRING" id="48709.A0A1D2MER0"/>
<dbReference type="PANTHER" id="PTHR13954:SF6">
    <property type="entry name" value="NON-SPECIFIC SERINE_THREONINE PROTEIN KINASE"/>
    <property type="match status" value="1"/>
</dbReference>
<dbReference type="GO" id="GO:0005524">
    <property type="term" value="F:ATP binding"/>
    <property type="evidence" value="ECO:0007669"/>
    <property type="project" value="InterPro"/>
</dbReference>
<sequence>MHSLPGANSAAQSTKLYRKIVTRQNGFTNLMDILKETNQTEARNILKTAIARWRHTILYEVNRVSYDPNTILGKGSNEAVVFKGKFAGRDVAVKQVNSGSKQEKIVINEIENLKKCDSQENIIRYYGTTVVENFILIVVELCEISLKDWLPAKPLCISPAEILRQVTVGLKWLHSKRIVHRDLKPGNILLTSSHSIRAKISDFGLSRKIEEGRNHVLSCGLGTQGWIAPEILLQFDENISAKYKFTFESDIFSLGCVFYYVLTNGKHPFGGQVMRNANILIGKHEIDPQRLSCSAAENVKIITLMISKDVKLRPSCLVLLSSSIFMNHEDKITKCVENGDMDGVQPIVKSPRIKRSTKITSVSNKNDDLVKTFKKSGAESTSLITGNPVTKGNINMALTLKDVTHHSDNAKATASRLLENNYPAESSTYSSFINSNQLPPSSSQNINRWSTVEHSPRVQDGRSMLQFAKVCLETVEYLLHQQQFSKELPKNMHAALIIESMLVYNICVSSDEEFENKSYILNLILSLNPDLVNSGIDILNKALYEARRMHTKGKHVDVFRILLQHNADVNAADEAGETPLFYATKFFGKTPNYLGIVKILMEYQADPNKKIKEEKHFFT</sequence>
<dbReference type="Proteomes" id="UP000094527">
    <property type="component" value="Unassembled WGS sequence"/>
</dbReference>
<dbReference type="SMART" id="SM00220">
    <property type="entry name" value="S_TKc"/>
    <property type="match status" value="1"/>
</dbReference>
<dbReference type="GO" id="GO:0070059">
    <property type="term" value="P:intrinsic apoptotic signaling pathway in response to endoplasmic reticulum stress"/>
    <property type="evidence" value="ECO:0007669"/>
    <property type="project" value="TreeGrafter"/>
</dbReference>